<dbReference type="Proteomes" id="UP000236641">
    <property type="component" value="Unassembled WGS sequence"/>
</dbReference>
<dbReference type="SUPFAM" id="SSF56925">
    <property type="entry name" value="OMPA-like"/>
    <property type="match status" value="1"/>
</dbReference>
<dbReference type="AlphaFoldDB" id="A0A2K1E024"/>
<organism evidence="1 2">
    <name type="scientific">Hanstruepera neustonica</name>
    <dbReference type="NCBI Taxonomy" id="1445657"/>
    <lineage>
        <taxon>Bacteria</taxon>
        <taxon>Pseudomonadati</taxon>
        <taxon>Bacteroidota</taxon>
        <taxon>Flavobacteriia</taxon>
        <taxon>Flavobacteriales</taxon>
        <taxon>Flavobacteriaceae</taxon>
        <taxon>Hanstruepera</taxon>
    </lineage>
</organism>
<evidence type="ECO:0000313" key="1">
    <source>
        <dbReference type="EMBL" id="PNQ73642.1"/>
    </source>
</evidence>
<sequence length="216" mass="24521">MTRNLLFWCFLFLAIDGFSQQLYVELGPTVSAFDYKNSQGESLDNLMSKTNIYFGMGYRNVLNNNQTLFVSLGASYNGYGAIGSDNRLDNYFEWDVSYLGVNAGLDVKLFSLRDFSFYIKGSFAAEFLIRGTQTLNNQVYNLVGEDEFNNYIFFTRGHLGMQYPISRNTSLFVNYTYGRTVLIGKGNGVDQEQLKLITHQFGLGLIINLPNCNCPF</sequence>
<reference evidence="1 2" key="1">
    <citation type="submission" date="2018-01" db="EMBL/GenBank/DDBJ databases">
        <title>The draft genome of Hanstruepera neustonica JCM19743.</title>
        <authorList>
            <person name="He R.-H."/>
            <person name="Du Z.-J."/>
        </authorList>
    </citation>
    <scope>NUCLEOTIDE SEQUENCE [LARGE SCALE GENOMIC DNA]</scope>
    <source>
        <strain evidence="1 2">JCM19743</strain>
    </source>
</reference>
<dbReference type="OrthoDB" id="1422914at2"/>
<dbReference type="RefSeq" id="WP_103051339.1">
    <property type="nucleotide sequence ID" value="NZ_POWF01000002.1"/>
</dbReference>
<protein>
    <submittedName>
        <fullName evidence="1">Uncharacterized protein</fullName>
    </submittedName>
</protein>
<accession>A0A2K1E024</accession>
<keyword evidence="2" id="KW-1185">Reference proteome</keyword>
<comment type="caution">
    <text evidence="1">The sequence shown here is derived from an EMBL/GenBank/DDBJ whole genome shotgun (WGS) entry which is preliminary data.</text>
</comment>
<evidence type="ECO:0000313" key="2">
    <source>
        <dbReference type="Proteomes" id="UP000236641"/>
    </source>
</evidence>
<dbReference type="InterPro" id="IPR011250">
    <property type="entry name" value="OMP/PagP_B-barrel"/>
</dbReference>
<gene>
    <name evidence="1" type="ORF">C1T31_04705</name>
</gene>
<dbReference type="Gene3D" id="2.40.160.20">
    <property type="match status" value="1"/>
</dbReference>
<proteinExistence type="predicted"/>
<dbReference type="EMBL" id="POWF01000002">
    <property type="protein sequence ID" value="PNQ73642.1"/>
    <property type="molecule type" value="Genomic_DNA"/>
</dbReference>
<name>A0A2K1E024_9FLAO</name>